<sequence>MGSITLQSAAAAPQNRNDLKFFDTKDAAQQQGFKACEDCYPDQAGWLVGASRWR</sequence>
<dbReference type="InterPro" id="IPR004026">
    <property type="entry name" value="Ada_DNA_repair_Zn-bd"/>
</dbReference>
<comment type="caution">
    <text evidence="3">The sequence shown here is derived from an EMBL/GenBank/DDBJ whole genome shotgun (WGS) entry which is preliminary data.</text>
</comment>
<dbReference type="AlphaFoldDB" id="A0A443LST1"/>
<dbReference type="GO" id="GO:0006355">
    <property type="term" value="P:regulation of DNA-templated transcription"/>
    <property type="evidence" value="ECO:0007669"/>
    <property type="project" value="InterPro"/>
</dbReference>
<gene>
    <name evidence="3" type="ORF">EOW66_10660</name>
</gene>
<reference evidence="3 4" key="1">
    <citation type="submission" date="2019-01" db="EMBL/GenBank/DDBJ databases">
        <title>Sinorhodobacter populi sp. nov. isolated from the symptomatic bark tissue of Populus euramericana canker.</title>
        <authorList>
            <person name="Xu G."/>
        </authorList>
    </citation>
    <scope>NUCLEOTIDE SEQUENCE [LARGE SCALE GENOMIC DNA]</scope>
    <source>
        <strain evidence="3 4">CGMCC 1.12963</strain>
    </source>
</reference>
<evidence type="ECO:0000313" key="4">
    <source>
        <dbReference type="Proteomes" id="UP000288071"/>
    </source>
</evidence>
<dbReference type="Gene3D" id="3.40.10.10">
    <property type="entry name" value="DNA Methylphosphotriester Repair Domain"/>
    <property type="match status" value="1"/>
</dbReference>
<keyword evidence="4" id="KW-1185">Reference proteome</keyword>
<evidence type="ECO:0000259" key="2">
    <source>
        <dbReference type="Pfam" id="PF02805"/>
    </source>
</evidence>
<dbReference type="RefSeq" id="WP_128156345.1">
    <property type="nucleotide sequence ID" value="NZ_JBHSOM010000006.1"/>
</dbReference>
<evidence type="ECO:0000313" key="3">
    <source>
        <dbReference type="EMBL" id="RWR52212.1"/>
    </source>
</evidence>
<reference evidence="4" key="2">
    <citation type="submission" date="2019-01" db="EMBL/GenBank/DDBJ databases">
        <title>Sinorhodobacter populi sp. nov. isolated from the symptomatic bark tissue of Populus euramericana canker.</title>
        <authorList>
            <person name="Li Y."/>
        </authorList>
    </citation>
    <scope>NUCLEOTIDE SEQUENCE [LARGE SCALE GENOMIC DNA]</scope>
    <source>
        <strain evidence="4">CGMCC 1.12963</strain>
    </source>
</reference>
<dbReference type="GO" id="GO:0003677">
    <property type="term" value="F:DNA binding"/>
    <property type="evidence" value="ECO:0007669"/>
    <property type="project" value="InterPro"/>
</dbReference>
<keyword evidence="1" id="KW-0010">Activator</keyword>
<dbReference type="GO" id="GO:0008168">
    <property type="term" value="F:methyltransferase activity"/>
    <property type="evidence" value="ECO:0007669"/>
    <property type="project" value="InterPro"/>
</dbReference>
<organism evidence="3 4">
    <name type="scientific">Paenirhodobacter huangdaonensis</name>
    <dbReference type="NCBI Taxonomy" id="2501515"/>
    <lineage>
        <taxon>Bacteria</taxon>
        <taxon>Pseudomonadati</taxon>
        <taxon>Pseudomonadota</taxon>
        <taxon>Alphaproteobacteria</taxon>
        <taxon>Rhodobacterales</taxon>
        <taxon>Rhodobacter group</taxon>
        <taxon>Paenirhodobacter</taxon>
    </lineage>
</organism>
<evidence type="ECO:0000256" key="1">
    <source>
        <dbReference type="ARBA" id="ARBA00023159"/>
    </source>
</evidence>
<dbReference type="GO" id="GO:0008270">
    <property type="term" value="F:zinc ion binding"/>
    <property type="evidence" value="ECO:0007669"/>
    <property type="project" value="InterPro"/>
</dbReference>
<proteinExistence type="predicted"/>
<dbReference type="EMBL" id="SAVA01000005">
    <property type="protein sequence ID" value="RWR52212.1"/>
    <property type="molecule type" value="Genomic_DNA"/>
</dbReference>
<dbReference type="InterPro" id="IPR035451">
    <property type="entry name" value="Ada-like_dom_sf"/>
</dbReference>
<name>A0A443LST1_9RHOB</name>
<dbReference type="SUPFAM" id="SSF57884">
    <property type="entry name" value="Ada DNA repair protein, N-terminal domain (N-Ada 10)"/>
    <property type="match status" value="1"/>
</dbReference>
<protein>
    <recommendedName>
        <fullName evidence="2">Ada DNA repair metal-binding domain-containing protein</fullName>
    </recommendedName>
</protein>
<dbReference type="Proteomes" id="UP000288071">
    <property type="component" value="Unassembled WGS sequence"/>
</dbReference>
<dbReference type="GO" id="GO:0006281">
    <property type="term" value="P:DNA repair"/>
    <property type="evidence" value="ECO:0007669"/>
    <property type="project" value="InterPro"/>
</dbReference>
<accession>A0A443LST1</accession>
<feature type="domain" description="Ada DNA repair metal-binding" evidence="2">
    <location>
        <begin position="10"/>
        <end position="42"/>
    </location>
</feature>
<dbReference type="Pfam" id="PF02805">
    <property type="entry name" value="Ada_Zn_binding"/>
    <property type="match status" value="1"/>
</dbReference>